<sequence length="559" mass="61440">MLINRINDYGVLDNTAHHQWQSELRTKGYPVGNGNTAFRKVALSNGAECGSLQAFLPGDLLFALIGKGNTRFLGDIAGMVAFPVAGNLLNSTPLSMGIIPGRNEINIDVRVYAINVNGGNMVYYNKITYKKNILYVIPVTSNLTNVSKYAPSGLQAYDSYPGGFYRVGLDTRNISSETNNDLAKSLAKYNINLSVRSTFNFVPTTSALDIGGGAVALTSTDHIATYIGSLPPFAPKSTPFDNFTTAFEDSRVNEEHMVLTARSGNWIVAELNNAPDLSPDCTFVCGLNPVTGPAILCSSSTYTLPNVPAGTIVKWSAVPAHLFVNSSGSGSSAFIEPVFGAGGQARITFTVEGVCDVDVVKNIQIGSSLPQISLAYDPNCNCSLEGNLNTGKAYDFYMLTDNPSTYNGDYMWVITPPMDSQNPFPMIFEGKKLTFTAMEPGYYRFQARQNYECGWSHFSEKTFYFTGQYLNTFMVTVYPNPTSEELNVTVDDSTYSEGTAGDAYQVVLYNSQQKVVYETRSRSKNLKISVDELREGFYYLKFIFKETVITKRIQISRRI</sequence>
<dbReference type="InterPro" id="IPR026444">
    <property type="entry name" value="Secre_tail"/>
</dbReference>
<evidence type="ECO:0000259" key="1">
    <source>
        <dbReference type="Pfam" id="PF18962"/>
    </source>
</evidence>
<reference evidence="2 3" key="1">
    <citation type="submission" date="2020-02" db="EMBL/GenBank/DDBJ databases">
        <authorList>
            <person name="Kim M.K."/>
        </authorList>
    </citation>
    <scope>NUCLEOTIDE SEQUENCE [LARGE SCALE GENOMIC DNA]</scope>
    <source>
        <strain evidence="2 3">BT327</strain>
    </source>
</reference>
<protein>
    <submittedName>
        <fullName evidence="2">T9SS type A sorting domain-containing protein</fullName>
    </submittedName>
</protein>
<gene>
    <name evidence="2" type="ORF">GXP69_06880</name>
</gene>
<name>A0A6B3LND8_9BACT</name>
<proteinExistence type="predicted"/>
<dbReference type="Pfam" id="PF18962">
    <property type="entry name" value="Por_Secre_tail"/>
    <property type="match status" value="1"/>
</dbReference>
<evidence type="ECO:0000313" key="3">
    <source>
        <dbReference type="Proteomes" id="UP000474777"/>
    </source>
</evidence>
<keyword evidence="3" id="KW-1185">Reference proteome</keyword>
<dbReference type="Proteomes" id="UP000474777">
    <property type="component" value="Unassembled WGS sequence"/>
</dbReference>
<dbReference type="NCBIfam" id="TIGR04183">
    <property type="entry name" value="Por_Secre_tail"/>
    <property type="match status" value="1"/>
</dbReference>
<feature type="domain" description="Secretion system C-terminal sorting" evidence="1">
    <location>
        <begin position="477"/>
        <end position="555"/>
    </location>
</feature>
<comment type="caution">
    <text evidence="2">The sequence shown here is derived from an EMBL/GenBank/DDBJ whole genome shotgun (WGS) entry which is preliminary data.</text>
</comment>
<organism evidence="2 3">
    <name type="scientific">Pontibacter burrus</name>
    <dbReference type="NCBI Taxonomy" id="2704466"/>
    <lineage>
        <taxon>Bacteria</taxon>
        <taxon>Pseudomonadati</taxon>
        <taxon>Bacteroidota</taxon>
        <taxon>Cytophagia</taxon>
        <taxon>Cytophagales</taxon>
        <taxon>Hymenobacteraceae</taxon>
        <taxon>Pontibacter</taxon>
    </lineage>
</organism>
<accession>A0A6B3LND8</accession>
<dbReference type="AlphaFoldDB" id="A0A6B3LND8"/>
<evidence type="ECO:0000313" key="2">
    <source>
        <dbReference type="EMBL" id="NEM97413.1"/>
    </source>
</evidence>
<dbReference type="EMBL" id="JAAGWD010000002">
    <property type="protein sequence ID" value="NEM97413.1"/>
    <property type="molecule type" value="Genomic_DNA"/>
</dbReference>
<dbReference type="RefSeq" id="WP_163913732.1">
    <property type="nucleotide sequence ID" value="NZ_JAAGWD010000002.1"/>
</dbReference>